<dbReference type="AlphaFoldDB" id="A0A841PLU8"/>
<keyword evidence="3" id="KW-1185">Reference proteome</keyword>
<keyword evidence="1 2" id="KW-0456">Lyase</keyword>
<accession>A0A841PLU8</accession>
<proteinExistence type="predicted"/>
<evidence type="ECO:0000313" key="3">
    <source>
        <dbReference type="Proteomes" id="UP000568839"/>
    </source>
</evidence>
<organism evidence="2 3">
    <name type="scientific">Geomicrobium halophilum</name>
    <dbReference type="NCBI Taxonomy" id="549000"/>
    <lineage>
        <taxon>Bacteria</taxon>
        <taxon>Bacillati</taxon>
        <taxon>Bacillota</taxon>
        <taxon>Bacilli</taxon>
        <taxon>Bacillales</taxon>
        <taxon>Geomicrobium</taxon>
    </lineage>
</organism>
<dbReference type="SUPFAM" id="SSF51569">
    <property type="entry name" value="Aldolase"/>
    <property type="match status" value="1"/>
</dbReference>
<dbReference type="InterPro" id="IPR013785">
    <property type="entry name" value="Aldolase_TIM"/>
</dbReference>
<dbReference type="GO" id="GO:0016829">
    <property type="term" value="F:lyase activity"/>
    <property type="evidence" value="ECO:0007669"/>
    <property type="project" value="UniProtKB-KW"/>
</dbReference>
<gene>
    <name evidence="2" type="ORF">HNR44_000623</name>
</gene>
<protein>
    <submittedName>
        <fullName evidence="2">Dihydrodipicolinate synthase/N-acetylneuraminate lyase</fullName>
    </submittedName>
</protein>
<dbReference type="InterPro" id="IPR002220">
    <property type="entry name" value="DapA-like"/>
</dbReference>
<evidence type="ECO:0000256" key="1">
    <source>
        <dbReference type="ARBA" id="ARBA00023239"/>
    </source>
</evidence>
<sequence>MFYNALKDNNQDTINELYKDVILPLNNVRKKRNGYAVSLLKAGMEIVGLPVGGYVRPPLIQVEKDHYDQLETILKKVFEKYPVPTKSSTY</sequence>
<comment type="caution">
    <text evidence="2">The sequence shown here is derived from an EMBL/GenBank/DDBJ whole genome shotgun (WGS) entry which is preliminary data.</text>
</comment>
<dbReference type="EMBL" id="JACHHJ010000001">
    <property type="protein sequence ID" value="MBB6448674.1"/>
    <property type="molecule type" value="Genomic_DNA"/>
</dbReference>
<dbReference type="Gene3D" id="3.20.20.70">
    <property type="entry name" value="Aldolase class I"/>
    <property type="match status" value="1"/>
</dbReference>
<name>A0A841PLU8_9BACL</name>
<dbReference type="Proteomes" id="UP000568839">
    <property type="component" value="Unassembled WGS sequence"/>
</dbReference>
<reference evidence="2 3" key="1">
    <citation type="submission" date="2020-08" db="EMBL/GenBank/DDBJ databases">
        <title>Genomic Encyclopedia of Type Strains, Phase IV (KMG-IV): sequencing the most valuable type-strain genomes for metagenomic binning, comparative biology and taxonomic classification.</title>
        <authorList>
            <person name="Goeker M."/>
        </authorList>
    </citation>
    <scope>NUCLEOTIDE SEQUENCE [LARGE SCALE GENOMIC DNA]</scope>
    <source>
        <strain evidence="2 3">DSM 21769</strain>
    </source>
</reference>
<evidence type="ECO:0000313" key="2">
    <source>
        <dbReference type="EMBL" id="MBB6448674.1"/>
    </source>
</evidence>
<dbReference type="Pfam" id="PF00701">
    <property type="entry name" value="DHDPS"/>
    <property type="match status" value="1"/>
</dbReference>